<dbReference type="EC" id="2.7.13.3" evidence="3"/>
<evidence type="ECO:0000256" key="3">
    <source>
        <dbReference type="ARBA" id="ARBA00012438"/>
    </source>
</evidence>
<keyword evidence="9" id="KW-0472">Membrane</keyword>
<feature type="domain" description="CHASE" evidence="10">
    <location>
        <begin position="105"/>
        <end position="267"/>
    </location>
</feature>
<evidence type="ECO:0000256" key="4">
    <source>
        <dbReference type="ARBA" id="ARBA00022553"/>
    </source>
</evidence>
<evidence type="ECO:0000313" key="11">
    <source>
        <dbReference type="EMBL" id="KAB2624516.1"/>
    </source>
</evidence>
<evidence type="ECO:0000256" key="7">
    <source>
        <dbReference type="ARBA" id="ARBA00022777"/>
    </source>
</evidence>
<dbReference type="Pfam" id="PF03924">
    <property type="entry name" value="CHASE"/>
    <property type="match status" value="1"/>
</dbReference>
<evidence type="ECO:0000256" key="8">
    <source>
        <dbReference type="ARBA" id="ARBA00022989"/>
    </source>
</evidence>
<dbReference type="Gene3D" id="3.30.450.350">
    <property type="entry name" value="CHASE domain"/>
    <property type="match status" value="1"/>
</dbReference>
<name>A0A5N5H938_9ROSA</name>
<evidence type="ECO:0000256" key="2">
    <source>
        <dbReference type="ARBA" id="ARBA00004127"/>
    </source>
</evidence>
<dbReference type="InterPro" id="IPR006189">
    <property type="entry name" value="CHASE_dom"/>
</dbReference>
<dbReference type="OrthoDB" id="303614at2759"/>
<evidence type="ECO:0000256" key="5">
    <source>
        <dbReference type="ARBA" id="ARBA00022679"/>
    </source>
</evidence>
<dbReference type="AlphaFoldDB" id="A0A5N5H938"/>
<dbReference type="PANTHER" id="PTHR43719:SF73">
    <property type="entry name" value="HISTIDINE KINASE 3"/>
    <property type="match status" value="1"/>
</dbReference>
<organism evidence="11 12">
    <name type="scientific">Pyrus ussuriensis x Pyrus communis</name>
    <dbReference type="NCBI Taxonomy" id="2448454"/>
    <lineage>
        <taxon>Eukaryota</taxon>
        <taxon>Viridiplantae</taxon>
        <taxon>Streptophyta</taxon>
        <taxon>Embryophyta</taxon>
        <taxon>Tracheophyta</taxon>
        <taxon>Spermatophyta</taxon>
        <taxon>Magnoliopsida</taxon>
        <taxon>eudicotyledons</taxon>
        <taxon>Gunneridae</taxon>
        <taxon>Pentapetalae</taxon>
        <taxon>rosids</taxon>
        <taxon>fabids</taxon>
        <taxon>Rosales</taxon>
        <taxon>Rosaceae</taxon>
        <taxon>Amygdaloideae</taxon>
        <taxon>Maleae</taxon>
        <taxon>Pyrus</taxon>
    </lineage>
</organism>
<comment type="subcellular location">
    <subcellularLocation>
        <location evidence="2">Endomembrane system</location>
        <topology evidence="2">Multi-pass membrane protein</topology>
    </subcellularLocation>
</comment>
<dbReference type="PANTHER" id="PTHR43719">
    <property type="entry name" value="TWO-COMPONENT HISTIDINE KINASE"/>
    <property type="match status" value="1"/>
</dbReference>
<gene>
    <name evidence="11" type="ORF">D8674_016176</name>
</gene>
<dbReference type="GO" id="GO:0005634">
    <property type="term" value="C:nucleus"/>
    <property type="evidence" value="ECO:0007669"/>
    <property type="project" value="TreeGrafter"/>
</dbReference>
<dbReference type="InterPro" id="IPR042240">
    <property type="entry name" value="CHASE_sf"/>
</dbReference>
<keyword evidence="4" id="KW-0597">Phosphoprotein</keyword>
<keyword evidence="6" id="KW-0812">Transmembrane</keyword>
<dbReference type="EMBL" id="SMOL01000160">
    <property type="protein sequence ID" value="KAB2624516.1"/>
    <property type="molecule type" value="Genomic_DNA"/>
</dbReference>
<accession>A0A5N5H938</accession>
<dbReference type="GO" id="GO:0004673">
    <property type="term" value="F:protein histidine kinase activity"/>
    <property type="evidence" value="ECO:0007669"/>
    <property type="project" value="UniProtKB-EC"/>
</dbReference>
<dbReference type="Proteomes" id="UP000327157">
    <property type="component" value="Chromosome 16"/>
</dbReference>
<comment type="catalytic activity">
    <reaction evidence="1">
        <text>ATP + protein L-histidine = ADP + protein N-phospho-L-histidine.</text>
        <dbReference type="EC" id="2.7.13.3"/>
    </reaction>
</comment>
<keyword evidence="8" id="KW-1133">Transmembrane helix</keyword>
<dbReference type="GO" id="GO:0012505">
    <property type="term" value="C:endomembrane system"/>
    <property type="evidence" value="ECO:0007669"/>
    <property type="project" value="UniProtKB-SubCell"/>
</dbReference>
<sequence length="267" mass="30211">MRSEVREASTRVSTTHPTRWTPRRSLIQLQSESAASPSFGGASALDAMLLDCICNFHELASEKRKETLARMCNERARMLQDQFNVSMNHIQAMSMILSSFHDGKYPSASDLKAFARYIERTAFERPLTCGVAYAGRVLHWGKEEFEKQQGWTIKRMDTLEQNQVHKNDYAPEALEPSPVQEESAPVIFAQDAIRHVIAFDMLSGKEGRQNMLRARESGKGVLTAPFRLLKTNRLGVILTFAVYKSYLPTNATPNERIQATVGYAFFE</sequence>
<evidence type="ECO:0000259" key="10">
    <source>
        <dbReference type="PROSITE" id="PS50839"/>
    </source>
</evidence>
<evidence type="ECO:0000313" key="12">
    <source>
        <dbReference type="Proteomes" id="UP000327157"/>
    </source>
</evidence>
<dbReference type="PROSITE" id="PS50839">
    <property type="entry name" value="CHASE"/>
    <property type="match status" value="1"/>
</dbReference>
<dbReference type="GO" id="GO:0007165">
    <property type="term" value="P:signal transduction"/>
    <property type="evidence" value="ECO:0007669"/>
    <property type="project" value="UniProtKB-ARBA"/>
</dbReference>
<evidence type="ECO:0000256" key="1">
    <source>
        <dbReference type="ARBA" id="ARBA00000085"/>
    </source>
</evidence>
<keyword evidence="7 11" id="KW-0418">Kinase</keyword>
<dbReference type="InterPro" id="IPR050956">
    <property type="entry name" value="2C_system_His_kinase"/>
</dbReference>
<dbReference type="FunFam" id="3.30.450.350:FF:000001">
    <property type="entry name" value="Histidine kinase 4"/>
    <property type="match status" value="1"/>
</dbReference>
<dbReference type="Gene3D" id="6.10.250.1190">
    <property type="match status" value="1"/>
</dbReference>
<evidence type="ECO:0000256" key="9">
    <source>
        <dbReference type="ARBA" id="ARBA00023136"/>
    </source>
</evidence>
<keyword evidence="12" id="KW-1185">Reference proteome</keyword>
<protein>
    <recommendedName>
        <fullName evidence="3">histidine kinase</fullName>
        <ecNumber evidence="3">2.7.13.3</ecNumber>
    </recommendedName>
</protein>
<reference evidence="12" key="2">
    <citation type="submission" date="2019-10" db="EMBL/GenBank/DDBJ databases">
        <title>A de novo genome assembly of a pear dwarfing rootstock.</title>
        <authorList>
            <person name="Wang F."/>
            <person name="Wang J."/>
            <person name="Li S."/>
            <person name="Zhang Y."/>
            <person name="Fang M."/>
            <person name="Ma L."/>
            <person name="Zhao Y."/>
            <person name="Jiang S."/>
        </authorList>
    </citation>
    <scope>NUCLEOTIDE SEQUENCE [LARGE SCALE GENOMIC DNA]</scope>
</reference>
<evidence type="ECO:0000256" key="6">
    <source>
        <dbReference type="ARBA" id="ARBA00022692"/>
    </source>
</evidence>
<proteinExistence type="predicted"/>
<comment type="caution">
    <text evidence="11">The sequence shown here is derived from an EMBL/GenBank/DDBJ whole genome shotgun (WGS) entry which is preliminary data.</text>
</comment>
<reference evidence="11 12" key="3">
    <citation type="submission" date="2019-11" db="EMBL/GenBank/DDBJ databases">
        <title>A de novo genome assembly of a pear dwarfing rootstock.</title>
        <authorList>
            <person name="Wang F."/>
            <person name="Wang J."/>
            <person name="Li S."/>
            <person name="Zhang Y."/>
            <person name="Fang M."/>
            <person name="Ma L."/>
            <person name="Zhao Y."/>
            <person name="Jiang S."/>
        </authorList>
    </citation>
    <scope>NUCLEOTIDE SEQUENCE [LARGE SCALE GENOMIC DNA]</scope>
    <source>
        <strain evidence="11">S2</strain>
        <tissue evidence="11">Leaf</tissue>
    </source>
</reference>
<keyword evidence="5" id="KW-0808">Transferase</keyword>
<reference evidence="11 12" key="1">
    <citation type="submission" date="2019-09" db="EMBL/GenBank/DDBJ databases">
        <authorList>
            <person name="Ou C."/>
        </authorList>
    </citation>
    <scope>NUCLEOTIDE SEQUENCE [LARGE SCALE GENOMIC DNA]</scope>
    <source>
        <strain evidence="11">S2</strain>
        <tissue evidence="11">Leaf</tissue>
    </source>
</reference>